<gene>
    <name evidence="1" type="ORF">KGM_208922</name>
</gene>
<dbReference type="eggNOG" id="KOG1496">
    <property type="taxonomic scope" value="Eukaryota"/>
</dbReference>
<evidence type="ECO:0008006" key="3">
    <source>
        <dbReference type="Google" id="ProtNLM"/>
    </source>
</evidence>
<protein>
    <recommendedName>
        <fullName evidence="3">Malate dehydrogenase 1B</fullName>
    </recommendedName>
</protein>
<dbReference type="Gene3D" id="3.90.110.10">
    <property type="entry name" value="Lactate dehydrogenase/glycoside hydrolase, family 4, C-terminal"/>
    <property type="match status" value="1"/>
</dbReference>
<reference evidence="1 2" key="1">
    <citation type="journal article" date="2011" name="Cell">
        <title>The monarch butterfly genome yields insights into long-distance migration.</title>
        <authorList>
            <person name="Zhan S."/>
            <person name="Merlin C."/>
            <person name="Boore J.L."/>
            <person name="Reppert S.M."/>
        </authorList>
    </citation>
    <scope>NUCLEOTIDE SEQUENCE [LARGE SCALE GENOMIC DNA]</scope>
    <source>
        <strain evidence="1">F-2</strain>
    </source>
</reference>
<evidence type="ECO:0000313" key="2">
    <source>
        <dbReference type="Proteomes" id="UP000007151"/>
    </source>
</evidence>
<comment type="caution">
    <text evidence="1">The sequence shown here is derived from an EMBL/GenBank/DDBJ whole genome shotgun (WGS) entry which is preliminary data.</text>
</comment>
<dbReference type="EMBL" id="AGBW02010898">
    <property type="protein sequence ID" value="OWR47556.1"/>
    <property type="molecule type" value="Genomic_DNA"/>
</dbReference>
<name>A0A212F1E9_DANPL</name>
<accession>A0A212F1E9</accession>
<proteinExistence type="predicted"/>
<keyword evidence="2" id="KW-1185">Reference proteome</keyword>
<dbReference type="STRING" id="278856.A0A212F1E9"/>
<organism evidence="1 2">
    <name type="scientific">Danaus plexippus plexippus</name>
    <dbReference type="NCBI Taxonomy" id="278856"/>
    <lineage>
        <taxon>Eukaryota</taxon>
        <taxon>Metazoa</taxon>
        <taxon>Ecdysozoa</taxon>
        <taxon>Arthropoda</taxon>
        <taxon>Hexapoda</taxon>
        <taxon>Insecta</taxon>
        <taxon>Pterygota</taxon>
        <taxon>Neoptera</taxon>
        <taxon>Endopterygota</taxon>
        <taxon>Lepidoptera</taxon>
        <taxon>Glossata</taxon>
        <taxon>Ditrysia</taxon>
        <taxon>Papilionoidea</taxon>
        <taxon>Nymphalidae</taxon>
        <taxon>Danainae</taxon>
        <taxon>Danaini</taxon>
        <taxon>Danaina</taxon>
        <taxon>Danaus</taxon>
        <taxon>Danaus</taxon>
    </lineage>
</organism>
<dbReference type="Proteomes" id="UP000007151">
    <property type="component" value="Unassembled WGS sequence"/>
</dbReference>
<dbReference type="AlphaFoldDB" id="A0A212F1E9"/>
<dbReference type="GO" id="GO:0016616">
    <property type="term" value="F:oxidoreductase activity, acting on the CH-OH group of donors, NAD or NADP as acceptor"/>
    <property type="evidence" value="ECO:0007669"/>
    <property type="project" value="InterPro"/>
</dbReference>
<dbReference type="InterPro" id="IPR015955">
    <property type="entry name" value="Lactate_DH/Glyco_Ohase_4_C"/>
</dbReference>
<dbReference type="KEGG" id="dpl:KGM_208922"/>
<dbReference type="Gene3D" id="3.40.50.720">
    <property type="entry name" value="NAD(P)-binding Rossmann-like Domain"/>
    <property type="match status" value="1"/>
</dbReference>
<sequence>MVFRIVIAGESQCNIFAEVCLVADHISQNLPSFCYERIEKPVAEWKLWLCKINQKNKWHHIDSPIIWKELLMMGSKPFYIGGACEFLEYCHSYYNFDLFLSPTRFEHLVYNYGQYQRKIKQEKRLNSSSQIFDYQNDVKKSDYTICISGAGNPISMFIISGLFELTSGDKIISKIYIYDDDCSQSFMDFIEYECNFLGGDLSSKVVKNIEKIGVALTGTNLLIILDYVPFRSTYSIGKWLYENKKVMERIALNINASASQKMYIVFPNLGPACYNATVLANAVKSLPRSNIVVVTSDIGLDIVPVAAEIADVPLKNIFCPPVWGFVGINHLADIHTTIHKYESFDPYNRFIKVRNSTLCVGTLTPELRSMEYLMFSDDTLWTKVAERKIQKKLSERPICINKAVAVLNLVKLWLFYPDPKNVVNLGIPCNGAFGLTFGGHFSQPANLVNGKWEPASNYALPRDPNMSISYLEEIAKLWSVVMRLWDMWGALWTVEALVLFLGVLATPLDPVPQSLGGERRLYYSYALFFSK</sequence>
<evidence type="ECO:0000313" key="1">
    <source>
        <dbReference type="EMBL" id="OWR47556.1"/>
    </source>
</evidence>
<dbReference type="InParanoid" id="A0A212F1E9"/>